<gene>
    <name evidence="3" type="ORF">CkaCkLH20_02350</name>
</gene>
<dbReference type="GeneID" id="62158143"/>
<dbReference type="PANTHER" id="PTHR33112">
    <property type="entry name" value="DOMAIN PROTEIN, PUTATIVE-RELATED"/>
    <property type="match status" value="1"/>
</dbReference>
<reference evidence="3" key="2">
    <citation type="submission" date="2020-11" db="EMBL/GenBank/DDBJ databases">
        <title>Whole genome sequencing of Colletotrichum sp.</title>
        <authorList>
            <person name="Li H."/>
        </authorList>
    </citation>
    <scope>NUCLEOTIDE SEQUENCE</scope>
    <source>
        <strain evidence="3">CkLH20</strain>
    </source>
</reference>
<accession>A0A9P6LPH1</accession>
<dbReference type="Pfam" id="PF06985">
    <property type="entry name" value="HET"/>
    <property type="match status" value="1"/>
</dbReference>
<reference evidence="3" key="1">
    <citation type="submission" date="2020-03" db="EMBL/GenBank/DDBJ databases">
        <authorList>
            <person name="He L."/>
        </authorList>
    </citation>
    <scope>NUCLEOTIDE SEQUENCE</scope>
    <source>
        <strain evidence="3">CkLH20</strain>
    </source>
</reference>
<organism evidence="3 4">
    <name type="scientific">Colletotrichum karsti</name>
    <dbReference type="NCBI Taxonomy" id="1095194"/>
    <lineage>
        <taxon>Eukaryota</taxon>
        <taxon>Fungi</taxon>
        <taxon>Dikarya</taxon>
        <taxon>Ascomycota</taxon>
        <taxon>Pezizomycotina</taxon>
        <taxon>Sordariomycetes</taxon>
        <taxon>Hypocreomycetidae</taxon>
        <taxon>Glomerellales</taxon>
        <taxon>Glomerellaceae</taxon>
        <taxon>Colletotrichum</taxon>
        <taxon>Colletotrichum boninense species complex</taxon>
    </lineage>
</organism>
<dbReference type="Proteomes" id="UP000781932">
    <property type="component" value="Unassembled WGS sequence"/>
</dbReference>
<keyword evidence="1" id="KW-0175">Coiled coil</keyword>
<evidence type="ECO:0000256" key="1">
    <source>
        <dbReference type="SAM" id="Coils"/>
    </source>
</evidence>
<comment type="caution">
    <text evidence="3">The sequence shown here is derived from an EMBL/GenBank/DDBJ whole genome shotgun (WGS) entry which is preliminary data.</text>
</comment>
<proteinExistence type="predicted"/>
<evidence type="ECO:0000313" key="3">
    <source>
        <dbReference type="EMBL" id="KAF9880396.1"/>
    </source>
</evidence>
<dbReference type="RefSeq" id="XP_038749857.1">
    <property type="nucleotide sequence ID" value="XM_038885069.1"/>
</dbReference>
<dbReference type="InterPro" id="IPR010730">
    <property type="entry name" value="HET"/>
</dbReference>
<feature type="coiled-coil region" evidence="1">
    <location>
        <begin position="437"/>
        <end position="471"/>
    </location>
</feature>
<dbReference type="PANTHER" id="PTHR33112:SF12">
    <property type="entry name" value="HETEROKARYON INCOMPATIBILITY DOMAIN-CONTAINING PROTEIN"/>
    <property type="match status" value="1"/>
</dbReference>
<dbReference type="AlphaFoldDB" id="A0A9P6LPH1"/>
<dbReference type="EMBL" id="JAATWM020000005">
    <property type="protein sequence ID" value="KAF9880396.1"/>
    <property type="molecule type" value="Genomic_DNA"/>
</dbReference>
<protein>
    <recommendedName>
        <fullName evidence="2">Heterokaryon incompatibility domain-containing protein</fullName>
    </recommendedName>
</protein>
<name>A0A9P6LPH1_9PEZI</name>
<feature type="domain" description="Heterokaryon incompatibility" evidence="2">
    <location>
        <begin position="50"/>
        <end position="198"/>
    </location>
</feature>
<evidence type="ECO:0000313" key="4">
    <source>
        <dbReference type="Proteomes" id="UP000781932"/>
    </source>
</evidence>
<dbReference type="OrthoDB" id="2958217at2759"/>
<evidence type="ECO:0000259" key="2">
    <source>
        <dbReference type="Pfam" id="PF06985"/>
    </source>
</evidence>
<sequence length="732" mass="83506">MNRLREWLEICKRTHQSSDQSLEVVVDLASLRVIDTVTSCVREVDMPFRYACLSYVWGKGSQIQYTNSTRNKLEMPQGLQNVDLPQTIADAIKVTKEAGLRYLWVDALCILQDEPEDKAKIISKMGLIYGSATMTIVASTNIDPHDGLPGMGTANRPVAQNAVKVQGITLAIGLHDPRQSIYDIESSVWNSRAWTFQERALSKRSVYFTRSQMIFECAHGALMLEEIVPATDPAFQHSTLEDHRVQPDLLALVWCHTSLRRFKNKGFTIRDADQVMMMSEDLDLDNMNPEERAKRAPVFNITVDAALNFMNTLGDTNGSTPWDLFRRAVCDYTKRKLSWESDAVMAFSGVEHIIQRGTNTKFWYGQPSFAFEQALLWQAGEPLQLRLKNGKAIFPSWSWAAWQGHVFYRGRGWKNSVVWDPVSVVRWYVKEKPQWVIDRFIEEGNKTEDEVEEYRKKVGEATVLLRELDARSLHHLDAVGKDGWVMEQDAQHNRHIYTHNTYKGVKFTYPVSLLGQSIEDRPDSNGILFFDAHVVPIISCDMQQASFKMKIEDRFFQLGVNDESRSANGRAPWQRIVYHQGYRAGYLSLNTSSLPAEDDGYEYHLAAISRGSLSWVPPPPPGWDLYWSTGPCDVQKFLFEEEWHTGLGNVEVPNETVEPATDSMVEASMRKHNENGDPHWDISRFGGITVWDVYEVLLLKTQNEVSWRIGAGKVNLRAFVAAHPKEMMVQLA</sequence>
<keyword evidence="4" id="KW-1185">Reference proteome</keyword>